<evidence type="ECO:0000313" key="3">
    <source>
        <dbReference type="Proteomes" id="UP000001861"/>
    </source>
</evidence>
<keyword evidence="3" id="KW-1185">Reference proteome</keyword>
<dbReference type="VEuPathDB" id="FungiDB:CC1G_01744"/>
<sequence>MSDSPLLTIPTELLIETLSFLDAASLCRCREVCRDLKTLVDSTSVLQYKIELYATGTESSILDNRNVASRLEKLKSYDKGWAQLAFSARDNIPMKRGGVWELYGGVLAQNSRMGTFYFNRLPSTIRGIKAKAWTMEPPSFQVRDFGMDPSQDLLVMIERPKWSRARGETTHTLHLLSLENNPGQPHPLPRPENRVLHLVQGFRDPGFSYTIQVSGDHIGLLVITAHYRLHEFVIWNWKTGNMLLDTVSESILSFSFLSDEHALICYILPDLDEDDQNFAEPTLTVVNFMKEGNEKKNFDQLKTTISFRYPPLNRDLFIPVAFEVRSDPSPPWEPRFDVNVPFHLAKNHRVYIVSLWVQVSEGIQCLMMFVPLTTFMKHLEQAPLEKEENRIRIWDEWGPTGTRLMISPHSHSHVWVCYVYGTRYVALESHNVLRRDELLCRTYDFNQPGLRRALRTADESQIVREEGVGEEIKTSTETIYQLAPTVIPEGDIFAREVRTSLPYRWRSIPLGDVAGRLQTSYSVMCTEDNLIVIDQRNNEYIIHSF</sequence>
<dbReference type="SMART" id="SM00256">
    <property type="entry name" value="FBOX"/>
    <property type="match status" value="1"/>
</dbReference>
<dbReference type="eggNOG" id="ENOG502SJQ6">
    <property type="taxonomic scope" value="Eukaryota"/>
</dbReference>
<organism evidence="2 3">
    <name type="scientific">Coprinopsis cinerea (strain Okayama-7 / 130 / ATCC MYA-4618 / FGSC 9003)</name>
    <name type="common">Inky cap fungus</name>
    <name type="synonym">Hormographiella aspergillata</name>
    <dbReference type="NCBI Taxonomy" id="240176"/>
    <lineage>
        <taxon>Eukaryota</taxon>
        <taxon>Fungi</taxon>
        <taxon>Dikarya</taxon>
        <taxon>Basidiomycota</taxon>
        <taxon>Agaricomycotina</taxon>
        <taxon>Agaricomycetes</taxon>
        <taxon>Agaricomycetidae</taxon>
        <taxon>Agaricales</taxon>
        <taxon>Agaricineae</taxon>
        <taxon>Psathyrellaceae</taxon>
        <taxon>Coprinopsis</taxon>
    </lineage>
</organism>
<gene>
    <name evidence="2" type="ORF">CC1G_01744</name>
</gene>
<dbReference type="HOGENOM" id="CLU_007279_3_1_1"/>
<comment type="caution">
    <text evidence="2">The sequence shown here is derived from an EMBL/GenBank/DDBJ whole genome shotgun (WGS) entry which is preliminary data.</text>
</comment>
<evidence type="ECO:0000259" key="1">
    <source>
        <dbReference type="PROSITE" id="PS50181"/>
    </source>
</evidence>
<dbReference type="InterPro" id="IPR036047">
    <property type="entry name" value="F-box-like_dom_sf"/>
</dbReference>
<dbReference type="GeneID" id="6005490"/>
<protein>
    <recommendedName>
        <fullName evidence="1">F-box domain-containing protein</fullName>
    </recommendedName>
</protein>
<dbReference type="KEGG" id="cci:CC1G_01744"/>
<dbReference type="OMA" id="WVCYVFG"/>
<dbReference type="InterPro" id="IPR001810">
    <property type="entry name" value="F-box_dom"/>
</dbReference>
<name>A8N2M7_COPC7</name>
<dbReference type="RefSeq" id="XP_001829064.2">
    <property type="nucleotide sequence ID" value="XM_001829012.2"/>
</dbReference>
<accession>A8N2M7</accession>
<dbReference type="InParanoid" id="A8N2M7"/>
<dbReference type="Gene3D" id="1.20.1280.50">
    <property type="match status" value="1"/>
</dbReference>
<dbReference type="CDD" id="cd09917">
    <property type="entry name" value="F-box_SF"/>
    <property type="match status" value="1"/>
</dbReference>
<dbReference type="OrthoDB" id="3174109at2759"/>
<reference evidence="2 3" key="1">
    <citation type="journal article" date="2010" name="Proc. Natl. Acad. Sci. U.S.A.">
        <title>Insights into evolution of multicellular fungi from the assembled chromosomes of the mushroom Coprinopsis cinerea (Coprinus cinereus).</title>
        <authorList>
            <person name="Stajich J.E."/>
            <person name="Wilke S.K."/>
            <person name="Ahren D."/>
            <person name="Au C.H."/>
            <person name="Birren B.W."/>
            <person name="Borodovsky M."/>
            <person name="Burns C."/>
            <person name="Canback B."/>
            <person name="Casselton L.A."/>
            <person name="Cheng C.K."/>
            <person name="Deng J."/>
            <person name="Dietrich F.S."/>
            <person name="Fargo D.C."/>
            <person name="Farman M.L."/>
            <person name="Gathman A.C."/>
            <person name="Goldberg J."/>
            <person name="Guigo R."/>
            <person name="Hoegger P.J."/>
            <person name="Hooker J.B."/>
            <person name="Huggins A."/>
            <person name="James T.Y."/>
            <person name="Kamada T."/>
            <person name="Kilaru S."/>
            <person name="Kodira C."/>
            <person name="Kues U."/>
            <person name="Kupfer D."/>
            <person name="Kwan H.S."/>
            <person name="Lomsadze A."/>
            <person name="Li W."/>
            <person name="Lilly W.W."/>
            <person name="Ma L.J."/>
            <person name="Mackey A.J."/>
            <person name="Manning G."/>
            <person name="Martin F."/>
            <person name="Muraguchi H."/>
            <person name="Natvig D.O."/>
            <person name="Palmerini H."/>
            <person name="Ramesh M.A."/>
            <person name="Rehmeyer C.J."/>
            <person name="Roe B.A."/>
            <person name="Shenoy N."/>
            <person name="Stanke M."/>
            <person name="Ter-Hovhannisyan V."/>
            <person name="Tunlid A."/>
            <person name="Velagapudi R."/>
            <person name="Vision T.J."/>
            <person name="Zeng Q."/>
            <person name="Zolan M.E."/>
            <person name="Pukkila P.J."/>
        </authorList>
    </citation>
    <scope>NUCLEOTIDE SEQUENCE [LARGE SCALE GENOMIC DNA]</scope>
    <source>
        <strain evidence="3">Okayama-7 / 130 / ATCC MYA-4618 / FGSC 9003</strain>
    </source>
</reference>
<dbReference type="EMBL" id="AACS02000001">
    <property type="protein sequence ID" value="EAU92699.2"/>
    <property type="molecule type" value="Genomic_DNA"/>
</dbReference>
<dbReference type="Pfam" id="PF00646">
    <property type="entry name" value="F-box"/>
    <property type="match status" value="1"/>
</dbReference>
<proteinExistence type="predicted"/>
<dbReference type="AlphaFoldDB" id="A8N2M7"/>
<feature type="domain" description="F-box" evidence="1">
    <location>
        <begin position="3"/>
        <end position="49"/>
    </location>
</feature>
<dbReference type="Proteomes" id="UP000001861">
    <property type="component" value="Unassembled WGS sequence"/>
</dbReference>
<evidence type="ECO:0000313" key="2">
    <source>
        <dbReference type="EMBL" id="EAU92699.2"/>
    </source>
</evidence>
<dbReference type="SUPFAM" id="SSF81383">
    <property type="entry name" value="F-box domain"/>
    <property type="match status" value="1"/>
</dbReference>
<dbReference type="PROSITE" id="PS50181">
    <property type="entry name" value="FBOX"/>
    <property type="match status" value="1"/>
</dbReference>